<accession>A0ABX0T0I1</accession>
<dbReference type="InterPro" id="IPR025646">
    <property type="entry name" value="DUF4350"/>
</dbReference>
<keyword evidence="1" id="KW-1133">Transmembrane helix</keyword>
<comment type="caution">
    <text evidence="3">The sequence shown here is derived from an EMBL/GenBank/DDBJ whole genome shotgun (WGS) entry which is preliminary data.</text>
</comment>
<evidence type="ECO:0000313" key="4">
    <source>
        <dbReference type="Proteomes" id="UP000754495"/>
    </source>
</evidence>
<dbReference type="Pfam" id="PF14258">
    <property type="entry name" value="DUF4350"/>
    <property type="match status" value="1"/>
</dbReference>
<feature type="domain" description="DUF4350" evidence="2">
    <location>
        <begin position="47"/>
        <end position="211"/>
    </location>
</feature>
<proteinExistence type="predicted"/>
<dbReference type="RefSeq" id="WP_167119441.1">
    <property type="nucleotide sequence ID" value="NZ_JAANOU010000001.1"/>
</dbReference>
<reference evidence="3 4" key="1">
    <citation type="submission" date="2020-03" db="EMBL/GenBank/DDBJ databases">
        <title>Sequencing the genomes of 1000 actinobacteria strains.</title>
        <authorList>
            <person name="Klenk H.-P."/>
        </authorList>
    </citation>
    <scope>NUCLEOTIDE SEQUENCE [LARGE SCALE GENOMIC DNA]</scope>
    <source>
        <strain evidence="3 4">DSM 45668</strain>
    </source>
</reference>
<organism evidence="3 4">
    <name type="scientific">Amycolatopsis viridis</name>
    <dbReference type="NCBI Taxonomy" id="185678"/>
    <lineage>
        <taxon>Bacteria</taxon>
        <taxon>Bacillati</taxon>
        <taxon>Actinomycetota</taxon>
        <taxon>Actinomycetes</taxon>
        <taxon>Pseudonocardiales</taxon>
        <taxon>Pseudonocardiaceae</taxon>
        <taxon>Amycolatopsis</taxon>
    </lineage>
</organism>
<gene>
    <name evidence="3" type="ORF">FHX46_004880</name>
</gene>
<protein>
    <recommendedName>
        <fullName evidence="2">DUF4350 domain-containing protein</fullName>
    </recommendedName>
</protein>
<feature type="transmembrane region" description="Helical" evidence="1">
    <location>
        <begin position="242"/>
        <end position="261"/>
    </location>
</feature>
<sequence>MTSVSPDACRIWRAARAPVVIAVIVVLGALVVLLGSAGQQHGSLDPGSADPGGSRALARLLDRAGVRIVTARTYADAEAALRDGATLLVTAPDLVDPGKLAALRARAADAVLIGPGDRVLSVLTPGVAGTGEPGTGVREPACTVAAAVAAGNAVLGGHAYAAHGRARSCYDGTLLQLPGDRGTTTILGDGTPMTNDRLADEGDAALALRLLGRSATLVWYLPSPSDTGNGLGARAFTDLVPGPWLFGTIQLGAAVVLFALWRARRLGPVVTERLPVAVRAAETTEGRARLYRRAGAAGHAADTLRQAALNRMRPLLGLGPVAEAQAVVAAVAARTGRPGPAIEELLYGPAPGDDAGLVRLADELDRIEREIS</sequence>
<feature type="transmembrane region" description="Helical" evidence="1">
    <location>
        <begin position="15"/>
        <end position="34"/>
    </location>
</feature>
<keyword evidence="4" id="KW-1185">Reference proteome</keyword>
<evidence type="ECO:0000259" key="2">
    <source>
        <dbReference type="Pfam" id="PF14258"/>
    </source>
</evidence>
<dbReference type="EMBL" id="JAANOU010000001">
    <property type="protein sequence ID" value="NIH82350.1"/>
    <property type="molecule type" value="Genomic_DNA"/>
</dbReference>
<dbReference type="Proteomes" id="UP000754495">
    <property type="component" value="Unassembled WGS sequence"/>
</dbReference>
<name>A0ABX0T0I1_9PSEU</name>
<evidence type="ECO:0000256" key="1">
    <source>
        <dbReference type="SAM" id="Phobius"/>
    </source>
</evidence>
<keyword evidence="1" id="KW-0472">Membrane</keyword>
<evidence type="ECO:0000313" key="3">
    <source>
        <dbReference type="EMBL" id="NIH82350.1"/>
    </source>
</evidence>
<keyword evidence="1" id="KW-0812">Transmembrane</keyword>